<comment type="caution">
    <text evidence="2">The sequence shown here is derived from an EMBL/GenBank/DDBJ whole genome shotgun (WGS) entry which is preliminary data.</text>
</comment>
<dbReference type="Proteomes" id="UP000243657">
    <property type="component" value="Unassembled WGS sequence"/>
</dbReference>
<keyword evidence="1" id="KW-0812">Transmembrane</keyword>
<evidence type="ECO:0000313" key="2">
    <source>
        <dbReference type="EMBL" id="OZG54396.1"/>
    </source>
</evidence>
<keyword evidence="1" id="KW-0472">Membrane</keyword>
<keyword evidence="1" id="KW-1133">Transmembrane helix</keyword>
<dbReference type="AlphaFoldDB" id="A0A261F670"/>
<organism evidence="2 3">
    <name type="scientific">Alloscardovia macacae</name>
    <dbReference type="NCBI Taxonomy" id="1160091"/>
    <lineage>
        <taxon>Bacteria</taxon>
        <taxon>Bacillati</taxon>
        <taxon>Actinomycetota</taxon>
        <taxon>Actinomycetes</taxon>
        <taxon>Bifidobacteriales</taxon>
        <taxon>Bifidobacteriaceae</taxon>
        <taxon>Alloscardovia</taxon>
    </lineage>
</organism>
<proteinExistence type="predicted"/>
<gene>
    <name evidence="2" type="ORF">ALMA_0857</name>
</gene>
<keyword evidence="3" id="KW-1185">Reference proteome</keyword>
<accession>A0A261F670</accession>
<evidence type="ECO:0000256" key="1">
    <source>
        <dbReference type="SAM" id="Phobius"/>
    </source>
</evidence>
<feature type="transmembrane region" description="Helical" evidence="1">
    <location>
        <begin position="6"/>
        <end position="23"/>
    </location>
</feature>
<name>A0A261F670_9BIFI</name>
<sequence>MFSAVSLYTITLVLIITCAFSMWRDNRSLLNPLLFMV</sequence>
<protein>
    <submittedName>
        <fullName evidence="2">Uncharacterized protein</fullName>
    </submittedName>
</protein>
<dbReference type="EMBL" id="MWWT01000005">
    <property type="protein sequence ID" value="OZG54396.1"/>
    <property type="molecule type" value="Genomic_DNA"/>
</dbReference>
<reference evidence="2 3" key="1">
    <citation type="journal article" date="2017" name="BMC Genomics">
        <title>Comparative genomic and phylogenomic analyses of the Bifidobacteriaceae family.</title>
        <authorList>
            <person name="Lugli G.A."/>
            <person name="Milani C."/>
            <person name="Turroni F."/>
            <person name="Duranti S."/>
            <person name="Mancabelli L."/>
            <person name="Mangifesta M."/>
            <person name="Ferrario C."/>
            <person name="Modesto M."/>
            <person name="Mattarelli P."/>
            <person name="Jiri K."/>
            <person name="van Sinderen D."/>
            <person name="Ventura M."/>
        </authorList>
    </citation>
    <scope>NUCLEOTIDE SEQUENCE [LARGE SCALE GENOMIC DNA]</scope>
    <source>
        <strain evidence="2 3">DSM 24762</strain>
    </source>
</reference>
<evidence type="ECO:0000313" key="3">
    <source>
        <dbReference type="Proteomes" id="UP000243657"/>
    </source>
</evidence>